<sequence>MKHDFLKYLALSSTLILSLLAFQSYSQINASKGVPSFTNYVVGDDNFAGQQIWDVNQNKEGFLFVGTSSGLQKFDGKNWELLSSPTTEFNTNVRSTLLASDSTFYFGSLGDFGIVTTDSTGKTIETSLIDGYPSDLIFNDIWSIRESQGKIYFQAREAIFIYTPASENQGSNLKVWKPDTEFMYGFSLNDTYYAHQINLGLFKEQNGALELVPGSQFLGEDRVQVLLPYQDSKGFLVGAFSGGLYHYDGQDFIPFPTEIDPLLKDRSLYKALSLPDNTYALSVLGHGFFIIDQEGKIKSQFNTKNSITDQSVYAFFLDNTSNLWVGTNSGLSKIEIFSPISRFDSDQYEIGSPLSLGAYDDNLYIGTSTNVLYLDKSDGIVKQVEGIPNTQVFDLVPDGNQMLSTGVGVYSIRGKTSKIIPGTESYQTLKIVISEFHPGYVFISGGFGIQVFKREKGINGEYDYENIGSISGVERSIYSLAENQEGELWGGTQAGVLFRIVFQKTASGNLDVPNARVTEISEKDGVRGLSGLAVGPIEGKVYTSGIDGFYFFNSSINEFERDPVFSFSDEVANINLDTYGLGVGETGNVYLDFKGEKRLAVRQDDGSFQLQSYPFNLITASSVASGFTEPNGVIWFGTDDGLIRLDPNKDYRTDHPLPLYFTSASTSENILPISMQSGGSTVEIPYKGNSISFNFTAPFFVKENQIRYQTFLEGLDEEWSDWTENVSREFSNLPYGSYTFRVRAKNTFNTISNEIAYPFEILPPWYATWWAFLIYFIVFVLIVYGLVKFQTNRVLAREKVKTQERELAQAKEIEKAYKELKATQAQLIQSEKMASLGELTAGIAHEIQNPLNFVNNFSDLNQELIDELEDEIEKGNLAEVKQIAASIKENEAKIQQHGRRADLIVKGMLQHSRANSGEKKETDLNSLAEEFLKLSYHGLRAKDKSFNANFKLDLDPTLPKVKVVASDIGRVILNLVNNAFYACADRSQSTSNGKAQLVQDGHQDNGYEPEVIVSSRQTPNGIELSVRDNGPGIPDSIKEKIFQPFYTTKPTGSGTGLGLSLSYDIVRAHGGKIKVFSKKGEMTEFIISLPFSN</sequence>
<keyword evidence="9" id="KW-1185">Reference proteome</keyword>
<feature type="chain" id="PRO_5012613509" description="histidine kinase" evidence="6">
    <location>
        <begin position="27"/>
        <end position="1093"/>
    </location>
</feature>
<dbReference type="Pfam" id="PF02518">
    <property type="entry name" value="HATPase_c"/>
    <property type="match status" value="1"/>
</dbReference>
<gene>
    <name evidence="8" type="ORF">SAMN05444394_2922</name>
</gene>
<dbReference type="InterPro" id="IPR003594">
    <property type="entry name" value="HATPase_dom"/>
</dbReference>
<evidence type="ECO:0000259" key="7">
    <source>
        <dbReference type="PROSITE" id="PS50109"/>
    </source>
</evidence>
<dbReference type="GO" id="GO:0000155">
    <property type="term" value="F:phosphorelay sensor kinase activity"/>
    <property type="evidence" value="ECO:0007669"/>
    <property type="project" value="InterPro"/>
</dbReference>
<evidence type="ECO:0000256" key="2">
    <source>
        <dbReference type="ARBA" id="ARBA00012438"/>
    </source>
</evidence>
<dbReference type="InterPro" id="IPR036890">
    <property type="entry name" value="HATPase_C_sf"/>
</dbReference>
<dbReference type="SUPFAM" id="SSF63829">
    <property type="entry name" value="Calcium-dependent phosphotriesterase"/>
    <property type="match status" value="1"/>
</dbReference>
<keyword evidence="3" id="KW-0597">Phosphoprotein</keyword>
<dbReference type="STRING" id="226505.SAMN05444394_2922"/>
<dbReference type="OrthoDB" id="9806995at2"/>
<keyword evidence="5" id="KW-1133">Transmembrane helix</keyword>
<dbReference type="PANTHER" id="PTHR43065">
    <property type="entry name" value="SENSOR HISTIDINE KINASE"/>
    <property type="match status" value="1"/>
</dbReference>
<keyword evidence="8" id="KW-0418">Kinase</keyword>
<dbReference type="EC" id="2.7.13.3" evidence="2"/>
<proteinExistence type="predicted"/>
<dbReference type="InterPro" id="IPR003661">
    <property type="entry name" value="HisK_dim/P_dom"/>
</dbReference>
<keyword evidence="5" id="KW-0812">Transmembrane</keyword>
<dbReference type="Gene3D" id="1.10.287.130">
    <property type="match status" value="1"/>
</dbReference>
<dbReference type="Gene3D" id="2.60.40.10">
    <property type="entry name" value="Immunoglobulins"/>
    <property type="match status" value="1"/>
</dbReference>
<feature type="transmembrane region" description="Helical" evidence="5">
    <location>
        <begin position="765"/>
        <end position="787"/>
    </location>
</feature>
<dbReference type="PROSITE" id="PS50109">
    <property type="entry name" value="HIS_KIN"/>
    <property type="match status" value="1"/>
</dbReference>
<evidence type="ECO:0000313" key="8">
    <source>
        <dbReference type="EMBL" id="SIO01772.1"/>
    </source>
</evidence>
<dbReference type="SUPFAM" id="SSF55874">
    <property type="entry name" value="ATPase domain of HSP90 chaperone/DNA topoisomerase II/histidine kinase"/>
    <property type="match status" value="1"/>
</dbReference>
<feature type="signal peptide" evidence="6">
    <location>
        <begin position="1"/>
        <end position="26"/>
    </location>
</feature>
<evidence type="ECO:0000256" key="4">
    <source>
        <dbReference type="SAM" id="Coils"/>
    </source>
</evidence>
<name>A0A1N6G2W5_9BACT</name>
<keyword evidence="8" id="KW-0808">Transferase</keyword>
<dbReference type="SMART" id="SM00387">
    <property type="entry name" value="HATPase_c"/>
    <property type="match status" value="1"/>
</dbReference>
<keyword evidence="6" id="KW-0732">Signal</keyword>
<evidence type="ECO:0000256" key="5">
    <source>
        <dbReference type="SAM" id="Phobius"/>
    </source>
</evidence>
<feature type="coiled-coil region" evidence="4">
    <location>
        <begin position="793"/>
        <end position="874"/>
    </location>
</feature>
<dbReference type="PRINTS" id="PR00344">
    <property type="entry name" value="BCTRLSENSOR"/>
</dbReference>
<organism evidence="8 9">
    <name type="scientific">Algoriphagus halophilus</name>
    <dbReference type="NCBI Taxonomy" id="226505"/>
    <lineage>
        <taxon>Bacteria</taxon>
        <taxon>Pseudomonadati</taxon>
        <taxon>Bacteroidota</taxon>
        <taxon>Cytophagia</taxon>
        <taxon>Cytophagales</taxon>
        <taxon>Cyclobacteriaceae</taxon>
        <taxon>Algoriphagus</taxon>
    </lineage>
</organism>
<evidence type="ECO:0000256" key="6">
    <source>
        <dbReference type="SAM" id="SignalP"/>
    </source>
</evidence>
<dbReference type="InterPro" id="IPR011123">
    <property type="entry name" value="Y_Y_Y"/>
</dbReference>
<comment type="catalytic activity">
    <reaction evidence="1">
        <text>ATP + protein L-histidine = ADP + protein N-phospho-L-histidine.</text>
        <dbReference type="EC" id="2.7.13.3"/>
    </reaction>
</comment>
<dbReference type="InterPro" id="IPR015943">
    <property type="entry name" value="WD40/YVTN_repeat-like_dom_sf"/>
</dbReference>
<evidence type="ECO:0000256" key="3">
    <source>
        <dbReference type="ARBA" id="ARBA00022553"/>
    </source>
</evidence>
<dbReference type="InterPro" id="IPR036097">
    <property type="entry name" value="HisK_dim/P_sf"/>
</dbReference>
<dbReference type="SUPFAM" id="SSF101898">
    <property type="entry name" value="NHL repeat"/>
    <property type="match status" value="1"/>
</dbReference>
<keyword evidence="4" id="KW-0175">Coiled coil</keyword>
<keyword evidence="5" id="KW-0472">Membrane</keyword>
<dbReference type="InterPro" id="IPR004358">
    <property type="entry name" value="Sig_transdc_His_kin-like_C"/>
</dbReference>
<dbReference type="PANTHER" id="PTHR43065:SF42">
    <property type="entry name" value="TWO-COMPONENT SENSOR PPRA"/>
    <property type="match status" value="1"/>
</dbReference>
<dbReference type="RefSeq" id="WP_074225713.1">
    <property type="nucleotide sequence ID" value="NZ_FSRC01000002.1"/>
</dbReference>
<evidence type="ECO:0000256" key="1">
    <source>
        <dbReference type="ARBA" id="ARBA00000085"/>
    </source>
</evidence>
<dbReference type="InterPro" id="IPR005467">
    <property type="entry name" value="His_kinase_dom"/>
</dbReference>
<dbReference type="EMBL" id="FSRC01000002">
    <property type="protein sequence ID" value="SIO01772.1"/>
    <property type="molecule type" value="Genomic_DNA"/>
</dbReference>
<accession>A0A1N6G2W5</accession>
<dbReference type="AlphaFoldDB" id="A0A1N6G2W5"/>
<protein>
    <recommendedName>
        <fullName evidence="2">histidine kinase</fullName>
        <ecNumber evidence="2">2.7.13.3</ecNumber>
    </recommendedName>
</protein>
<dbReference type="Gene3D" id="3.30.565.10">
    <property type="entry name" value="Histidine kinase-like ATPase, C-terminal domain"/>
    <property type="match status" value="1"/>
</dbReference>
<dbReference type="Pfam" id="PF07495">
    <property type="entry name" value="Y_Y_Y"/>
    <property type="match status" value="1"/>
</dbReference>
<evidence type="ECO:0000313" key="9">
    <source>
        <dbReference type="Proteomes" id="UP000185221"/>
    </source>
</evidence>
<dbReference type="InterPro" id="IPR013783">
    <property type="entry name" value="Ig-like_fold"/>
</dbReference>
<reference evidence="9" key="1">
    <citation type="submission" date="2016-11" db="EMBL/GenBank/DDBJ databases">
        <authorList>
            <person name="Varghese N."/>
            <person name="Submissions S."/>
        </authorList>
    </citation>
    <scope>NUCLEOTIDE SEQUENCE [LARGE SCALE GENOMIC DNA]</scope>
    <source>
        <strain evidence="9">DSM 15292</strain>
    </source>
</reference>
<feature type="domain" description="Histidine kinase" evidence="7">
    <location>
        <begin position="842"/>
        <end position="1093"/>
    </location>
</feature>
<dbReference type="SUPFAM" id="SSF47384">
    <property type="entry name" value="Homodimeric domain of signal transducing histidine kinase"/>
    <property type="match status" value="1"/>
</dbReference>
<dbReference type="Gene3D" id="2.130.10.10">
    <property type="entry name" value="YVTN repeat-like/Quinoprotein amine dehydrogenase"/>
    <property type="match status" value="2"/>
</dbReference>
<dbReference type="SMART" id="SM00388">
    <property type="entry name" value="HisKA"/>
    <property type="match status" value="1"/>
</dbReference>
<dbReference type="CDD" id="cd00082">
    <property type="entry name" value="HisKA"/>
    <property type="match status" value="1"/>
</dbReference>
<dbReference type="Proteomes" id="UP000185221">
    <property type="component" value="Unassembled WGS sequence"/>
</dbReference>